<dbReference type="Proteomes" id="UP000464178">
    <property type="component" value="Chromosome"/>
</dbReference>
<organism evidence="1 2">
    <name type="scientific">Gemmata massiliana</name>
    <dbReference type="NCBI Taxonomy" id="1210884"/>
    <lineage>
        <taxon>Bacteria</taxon>
        <taxon>Pseudomonadati</taxon>
        <taxon>Planctomycetota</taxon>
        <taxon>Planctomycetia</taxon>
        <taxon>Gemmatales</taxon>
        <taxon>Gemmataceae</taxon>
        <taxon>Gemmata</taxon>
    </lineage>
</organism>
<accession>A0A6P2CYL2</accession>
<reference evidence="1 2" key="1">
    <citation type="submission" date="2019-05" db="EMBL/GenBank/DDBJ databases">
        <authorList>
            <consortium name="Science for Life Laboratories"/>
        </authorList>
    </citation>
    <scope>NUCLEOTIDE SEQUENCE [LARGE SCALE GENOMIC DNA]</scope>
    <source>
        <strain evidence="1">Soil9</strain>
    </source>
</reference>
<name>A0A6P2CYL2_9BACT</name>
<proteinExistence type="predicted"/>
<protein>
    <submittedName>
        <fullName evidence="1">Uncharacterized protein</fullName>
    </submittedName>
</protein>
<evidence type="ECO:0000313" key="2">
    <source>
        <dbReference type="Proteomes" id="UP000464178"/>
    </source>
</evidence>
<dbReference type="AlphaFoldDB" id="A0A6P2CYL2"/>
<evidence type="ECO:0000313" key="1">
    <source>
        <dbReference type="EMBL" id="VTR93205.1"/>
    </source>
</evidence>
<gene>
    <name evidence="1" type="ORF">SOIL9_45090</name>
</gene>
<keyword evidence="2" id="KW-1185">Reference proteome</keyword>
<dbReference type="EMBL" id="LR593886">
    <property type="protein sequence ID" value="VTR93205.1"/>
    <property type="molecule type" value="Genomic_DNA"/>
</dbReference>
<dbReference type="RefSeq" id="WP_162667973.1">
    <property type="nucleotide sequence ID" value="NZ_LR593886.1"/>
</dbReference>
<dbReference type="KEGG" id="gms:SOIL9_45090"/>
<sequence>MGDQIPYGALTFKWAALMEKFRLTPAQIGALTDYQIDSLYFHARDKTGALVPPEGPPAPAAAPTRADRLATIDVLEATTIISPARAQELRDEVNRAESQ</sequence>